<dbReference type="AlphaFoldDB" id="A0A6C0E328"/>
<dbReference type="EMBL" id="MN739725">
    <property type="protein sequence ID" value="QHT23132.1"/>
    <property type="molecule type" value="Genomic_DNA"/>
</dbReference>
<dbReference type="Gene3D" id="1.10.472.30">
    <property type="entry name" value="Transcription elongation factor S-II, central domain"/>
    <property type="match status" value="1"/>
</dbReference>
<dbReference type="SUPFAM" id="SSF46942">
    <property type="entry name" value="Elongation factor TFIIS domain 2"/>
    <property type="match status" value="1"/>
</dbReference>
<organism evidence="5">
    <name type="scientific">viral metagenome</name>
    <dbReference type="NCBI Taxonomy" id="1070528"/>
    <lineage>
        <taxon>unclassified sequences</taxon>
        <taxon>metagenomes</taxon>
        <taxon>organismal metagenomes</taxon>
    </lineage>
</organism>
<name>A0A6C0E328_9ZZZZ</name>
<reference evidence="5" key="1">
    <citation type="journal article" date="2020" name="Nature">
        <title>Giant virus diversity and host interactions through global metagenomics.</title>
        <authorList>
            <person name="Schulz F."/>
            <person name="Roux S."/>
            <person name="Paez-Espino D."/>
            <person name="Jungbluth S."/>
            <person name="Walsh D.A."/>
            <person name="Denef V.J."/>
            <person name="McMahon K.D."/>
            <person name="Konstantinidis K.T."/>
            <person name="Eloe-Fadrosh E.A."/>
            <person name="Kyrpides N.C."/>
            <person name="Woyke T."/>
        </authorList>
    </citation>
    <scope>NUCLEOTIDE SEQUENCE</scope>
    <source>
        <strain evidence="5">GVMAG-M-3300023179-114</strain>
    </source>
</reference>
<evidence type="ECO:0000256" key="3">
    <source>
        <dbReference type="ARBA" id="ARBA00022833"/>
    </source>
</evidence>
<dbReference type="PIRSF" id="PIRSF006704">
    <property type="entry name" value="TF_IIS"/>
    <property type="match status" value="1"/>
</dbReference>
<feature type="domain" description="TFIIS-type" evidence="4">
    <location>
        <begin position="131"/>
        <end position="171"/>
    </location>
</feature>
<accession>A0A6C0E328</accession>
<dbReference type="PROSITE" id="PS00466">
    <property type="entry name" value="ZF_TFIIS_1"/>
    <property type="match status" value="1"/>
</dbReference>
<dbReference type="Gene3D" id="2.20.25.10">
    <property type="match status" value="1"/>
</dbReference>
<keyword evidence="1" id="KW-0479">Metal-binding</keyword>
<dbReference type="Pfam" id="PF01096">
    <property type="entry name" value="Zn_ribbon_TFIIS"/>
    <property type="match status" value="1"/>
</dbReference>
<sequence>MNNRKVENVDEFRSAVRKQLSSLLENDKHALNLEKGIHNWSLKEATTRKVVKKWDNPYFVRIYLDHLKSIYFNLKAAPGLIEQVRTGSLKPHLIAFMTHQEFQPEKWDPLIQAKIKRDKNKYEVNIEAATDTFKCRKCHSNKCTYYQMQTRSADEPMTTFVTCIDCGQRWKC</sequence>
<dbReference type="Pfam" id="PF07500">
    <property type="entry name" value="TFIIS_M"/>
    <property type="match status" value="1"/>
</dbReference>
<dbReference type="GO" id="GO:0006351">
    <property type="term" value="P:DNA-templated transcription"/>
    <property type="evidence" value="ECO:0007669"/>
    <property type="project" value="InterPro"/>
</dbReference>
<dbReference type="PANTHER" id="PTHR11477:SF0">
    <property type="entry name" value="IP08861P-RELATED"/>
    <property type="match status" value="1"/>
</dbReference>
<dbReference type="GO" id="GO:0003676">
    <property type="term" value="F:nucleic acid binding"/>
    <property type="evidence" value="ECO:0007669"/>
    <property type="project" value="InterPro"/>
</dbReference>
<keyword evidence="2" id="KW-0863">Zinc-finger</keyword>
<dbReference type="InterPro" id="IPR035100">
    <property type="entry name" value="TF_IIS-typ"/>
</dbReference>
<dbReference type="CDD" id="cd13749">
    <property type="entry name" value="Zn-ribbon_TFIIS"/>
    <property type="match status" value="1"/>
</dbReference>
<dbReference type="InterPro" id="IPR001222">
    <property type="entry name" value="Znf_TFIIS"/>
</dbReference>
<dbReference type="SUPFAM" id="SSF57783">
    <property type="entry name" value="Zinc beta-ribbon"/>
    <property type="match status" value="1"/>
</dbReference>
<keyword evidence="3" id="KW-0862">Zinc</keyword>
<dbReference type="PANTHER" id="PTHR11477">
    <property type="entry name" value="TRANSCRIPTION FACTOR S-II ZINC FINGER DOMAIN-CONTAINING PROTEIN"/>
    <property type="match status" value="1"/>
</dbReference>
<dbReference type="InterPro" id="IPR003618">
    <property type="entry name" value="TFIIS_cen_dom"/>
</dbReference>
<evidence type="ECO:0000259" key="4">
    <source>
        <dbReference type="PROSITE" id="PS51133"/>
    </source>
</evidence>
<proteinExistence type="predicted"/>
<dbReference type="PROSITE" id="PS51133">
    <property type="entry name" value="ZF_TFIIS_2"/>
    <property type="match status" value="1"/>
</dbReference>
<dbReference type="InterPro" id="IPR036575">
    <property type="entry name" value="TFIIS_cen_dom_sf"/>
</dbReference>
<protein>
    <recommendedName>
        <fullName evidence="4">TFIIS-type domain-containing protein</fullName>
    </recommendedName>
</protein>
<evidence type="ECO:0000313" key="5">
    <source>
        <dbReference type="EMBL" id="QHT23132.1"/>
    </source>
</evidence>
<evidence type="ECO:0000256" key="2">
    <source>
        <dbReference type="ARBA" id="ARBA00022771"/>
    </source>
</evidence>
<dbReference type="GO" id="GO:0005634">
    <property type="term" value="C:nucleus"/>
    <property type="evidence" value="ECO:0007669"/>
    <property type="project" value="TreeGrafter"/>
</dbReference>
<evidence type="ECO:0000256" key="1">
    <source>
        <dbReference type="ARBA" id="ARBA00022723"/>
    </source>
</evidence>
<dbReference type="GO" id="GO:0008270">
    <property type="term" value="F:zinc ion binding"/>
    <property type="evidence" value="ECO:0007669"/>
    <property type="project" value="UniProtKB-KW"/>
</dbReference>
<dbReference type="SMART" id="SM00440">
    <property type="entry name" value="ZnF_C2C2"/>
    <property type="match status" value="1"/>
</dbReference>